<dbReference type="PATRIC" id="fig|1706435.3.peg.1279"/>
<comment type="function">
    <text evidence="7 8">Participates actively in the response to hyperosmotic and heat shock by preventing the aggregation of stress-denatured proteins, in association with DnaK and GrpE. It is the nucleotide exchange factor for DnaK and may function as a thermosensor. Unfolded proteins bind initially to DnaJ; upon interaction with the DnaJ-bound protein, DnaK hydrolyzes its bound ATP, resulting in the formation of a stable complex. GrpE releases ADP from DnaK; ATP binding to DnaK triggers the release of the substrate protein, thus completing the reaction cycle. Several rounds of ATP-dependent interactions between DnaJ, DnaK and GrpE are required for fully efficient folding.</text>
</comment>
<feature type="coiled-coil region" evidence="10">
    <location>
        <begin position="1"/>
        <end position="39"/>
    </location>
</feature>
<comment type="similarity">
    <text evidence="2 7 9">Belongs to the GrpE family.</text>
</comment>
<keyword evidence="5 7" id="KW-0346">Stress response</keyword>
<dbReference type="GO" id="GO:0000774">
    <property type="term" value="F:adenyl-nucleotide exchange factor activity"/>
    <property type="evidence" value="ECO:0007669"/>
    <property type="project" value="InterPro"/>
</dbReference>
<dbReference type="PROSITE" id="PS01071">
    <property type="entry name" value="GRPE"/>
    <property type="match status" value="1"/>
</dbReference>
<dbReference type="Gene3D" id="3.90.20.20">
    <property type="match status" value="1"/>
</dbReference>
<evidence type="ECO:0000256" key="3">
    <source>
        <dbReference type="ARBA" id="ARBA00011738"/>
    </source>
</evidence>
<comment type="subunit">
    <text evidence="3 7">Homodimer.</text>
</comment>
<dbReference type="Proteomes" id="UP000092420">
    <property type="component" value="Unassembled WGS sequence"/>
</dbReference>
<evidence type="ECO:0000256" key="9">
    <source>
        <dbReference type="RuleBase" id="RU004478"/>
    </source>
</evidence>
<dbReference type="AlphaFoldDB" id="A0A150JHU0"/>
<evidence type="ECO:0000256" key="5">
    <source>
        <dbReference type="ARBA" id="ARBA00023016"/>
    </source>
</evidence>
<dbReference type="HAMAP" id="MF_01151">
    <property type="entry name" value="GrpE"/>
    <property type="match status" value="1"/>
</dbReference>
<accession>A0A150JDS1</accession>
<evidence type="ECO:0000313" key="13">
    <source>
        <dbReference type="Proteomes" id="UP000092420"/>
    </source>
</evidence>
<dbReference type="InterPro" id="IPR000740">
    <property type="entry name" value="GrpE"/>
</dbReference>
<evidence type="ECO:0000256" key="2">
    <source>
        <dbReference type="ARBA" id="ARBA00009054"/>
    </source>
</evidence>
<dbReference type="PANTHER" id="PTHR21237">
    <property type="entry name" value="GRPE PROTEIN"/>
    <property type="match status" value="1"/>
</dbReference>
<dbReference type="SUPFAM" id="SSF51064">
    <property type="entry name" value="Head domain of nucleotide exchange factor GrpE"/>
    <property type="match status" value="1"/>
</dbReference>
<protein>
    <recommendedName>
        <fullName evidence="7 8">Protein GrpE</fullName>
    </recommendedName>
    <alternativeName>
        <fullName evidence="7">HSP-70 cofactor</fullName>
    </alternativeName>
</protein>
<sequence>MEENNENLENKISELENKVMELEQQLSESESMQKEQYERLLRSEADFQNLKKRTEKEKEDTKKYALQEVIMGILNVLDHIERGIKAYKDSEKELLDREEVLMGLELIYKDLKNVLRSHGLCEIECLGKEFDPFFHEAMAIICSNETEENTVVEEFQKGYILNDRVIRHSKVKVTKKE</sequence>
<evidence type="ECO:0000256" key="1">
    <source>
        <dbReference type="ARBA" id="ARBA00004496"/>
    </source>
</evidence>
<evidence type="ECO:0000256" key="8">
    <source>
        <dbReference type="RuleBase" id="RU000639"/>
    </source>
</evidence>
<dbReference type="EMBL" id="LNJE01000016">
    <property type="protein sequence ID" value="KYC56803.1"/>
    <property type="molecule type" value="Genomic_DNA"/>
</dbReference>
<name>A0A150JHU0_9EURY</name>
<evidence type="ECO:0000313" key="11">
    <source>
        <dbReference type="EMBL" id="KYC55361.1"/>
    </source>
</evidence>
<dbReference type="InterPro" id="IPR013805">
    <property type="entry name" value="GrpE_CC"/>
</dbReference>
<dbReference type="PANTHER" id="PTHR21237:SF23">
    <property type="entry name" value="GRPE PROTEIN HOMOLOG, MITOCHONDRIAL"/>
    <property type="match status" value="1"/>
</dbReference>
<dbReference type="Pfam" id="PF01025">
    <property type="entry name" value="GrpE"/>
    <property type="match status" value="1"/>
</dbReference>
<evidence type="ECO:0000256" key="7">
    <source>
        <dbReference type="HAMAP-Rule" id="MF_01151"/>
    </source>
</evidence>
<accession>A0A150JF29</accession>
<dbReference type="GO" id="GO:0005737">
    <property type="term" value="C:cytoplasm"/>
    <property type="evidence" value="ECO:0007669"/>
    <property type="project" value="UniProtKB-SubCell"/>
</dbReference>
<comment type="caution">
    <text evidence="12">The sequence shown here is derived from an EMBL/GenBank/DDBJ whole genome shotgun (WGS) entry which is preliminary data.</text>
</comment>
<dbReference type="InterPro" id="IPR009012">
    <property type="entry name" value="GrpE_head"/>
</dbReference>
<evidence type="ECO:0000256" key="6">
    <source>
        <dbReference type="ARBA" id="ARBA00023186"/>
    </source>
</evidence>
<evidence type="ECO:0000256" key="4">
    <source>
        <dbReference type="ARBA" id="ARBA00022490"/>
    </source>
</evidence>
<keyword evidence="6 7" id="KW-0143">Chaperone</keyword>
<dbReference type="PATRIC" id="fig|1706433.3.peg.10"/>
<dbReference type="FunFam" id="2.30.22.10:FF:000001">
    <property type="entry name" value="Protein GrpE"/>
    <property type="match status" value="1"/>
</dbReference>
<accession>A0A150JHU0</accession>
<proteinExistence type="inferred from homology"/>
<keyword evidence="4 7" id="KW-0963">Cytoplasm</keyword>
<dbReference type="NCBIfam" id="NF010738">
    <property type="entry name" value="PRK14140.1"/>
    <property type="match status" value="1"/>
</dbReference>
<dbReference type="PRINTS" id="PR00773">
    <property type="entry name" value="GRPEPROTEIN"/>
</dbReference>
<gene>
    <name evidence="7" type="primary">grpE</name>
    <name evidence="11" type="ORF">AN188_00010</name>
    <name evidence="12" type="ORF">APG09_01283</name>
</gene>
<keyword evidence="10" id="KW-0175">Coiled coil</keyword>
<dbReference type="GO" id="GO:0051082">
    <property type="term" value="F:unfolded protein binding"/>
    <property type="evidence" value="ECO:0007669"/>
    <property type="project" value="TreeGrafter"/>
</dbReference>
<reference evidence="12 13" key="1">
    <citation type="journal article" date="2016" name="ISME J.">
        <title>Chasing the elusive Euryarchaeota class WSA2: genomes reveal a uniquely fastidious methyl-reducing methanogen.</title>
        <authorList>
            <person name="Nobu M.K."/>
            <person name="Narihiro T."/>
            <person name="Kuroda K."/>
            <person name="Mei R."/>
            <person name="Liu W.T."/>
        </authorList>
    </citation>
    <scope>NUCLEOTIDE SEQUENCE [LARGE SCALE GENOMIC DNA]</scope>
    <source>
        <strain evidence="11">ADurb1013_Bin02101</strain>
        <strain evidence="12">ADurb1213_Bin02801</strain>
    </source>
</reference>
<dbReference type="SUPFAM" id="SSF58014">
    <property type="entry name" value="Coiled-coil domain of nucleotide exchange factor GrpE"/>
    <property type="match status" value="1"/>
</dbReference>
<dbReference type="CDD" id="cd00446">
    <property type="entry name" value="GrpE"/>
    <property type="match status" value="1"/>
</dbReference>
<dbReference type="GO" id="GO:0042803">
    <property type="term" value="F:protein homodimerization activity"/>
    <property type="evidence" value="ECO:0007669"/>
    <property type="project" value="InterPro"/>
</dbReference>
<evidence type="ECO:0000256" key="10">
    <source>
        <dbReference type="SAM" id="Coils"/>
    </source>
</evidence>
<organism evidence="12">
    <name type="scientific">Candidatus Methanofastidiosum methylothiophilum</name>
    <dbReference type="NCBI Taxonomy" id="1705564"/>
    <lineage>
        <taxon>Archaea</taxon>
        <taxon>Methanobacteriati</taxon>
        <taxon>Methanobacteriota</taxon>
        <taxon>Stenosarchaea group</taxon>
        <taxon>Candidatus Methanofastidiosia</taxon>
        <taxon>Candidatus Methanofastidiosales</taxon>
        <taxon>Candidatus Methanofastidiosaceae</taxon>
        <taxon>Candidatus Methanofastidiosum</taxon>
    </lineage>
</organism>
<dbReference type="Gene3D" id="2.30.22.10">
    <property type="entry name" value="Head domain of nucleotide exchange factor GrpE"/>
    <property type="match status" value="1"/>
</dbReference>
<dbReference type="GO" id="GO:0006457">
    <property type="term" value="P:protein folding"/>
    <property type="evidence" value="ECO:0007669"/>
    <property type="project" value="InterPro"/>
</dbReference>
<dbReference type="GO" id="GO:0051087">
    <property type="term" value="F:protein-folding chaperone binding"/>
    <property type="evidence" value="ECO:0007669"/>
    <property type="project" value="InterPro"/>
</dbReference>
<dbReference type="EMBL" id="LNJB01000001">
    <property type="protein sequence ID" value="KYC55361.1"/>
    <property type="molecule type" value="Genomic_DNA"/>
</dbReference>
<comment type="subcellular location">
    <subcellularLocation>
        <location evidence="1 7">Cytoplasm</location>
    </subcellularLocation>
</comment>
<evidence type="ECO:0000313" key="12">
    <source>
        <dbReference type="EMBL" id="KYC56803.1"/>
    </source>
</evidence>